<protein>
    <recommendedName>
        <fullName evidence="5">Restriction of telomere capping protein 4</fullName>
    </recommendedName>
</protein>
<feature type="compositionally biased region" description="Polar residues" evidence="8">
    <location>
        <begin position="72"/>
        <end position="81"/>
    </location>
</feature>
<feature type="compositionally biased region" description="Acidic residues" evidence="8">
    <location>
        <begin position="46"/>
        <end position="59"/>
    </location>
</feature>
<feature type="compositionally biased region" description="Low complexity" evidence="8">
    <location>
        <begin position="271"/>
        <end position="285"/>
    </location>
</feature>
<gene>
    <name evidence="10" type="ORF">BDV29DRAFT_191817</name>
</gene>
<evidence type="ECO:0000313" key="10">
    <source>
        <dbReference type="EMBL" id="KAB8073393.1"/>
    </source>
</evidence>
<evidence type="ECO:0000256" key="3">
    <source>
        <dbReference type="ARBA" id="ARBA00004496"/>
    </source>
</evidence>
<evidence type="ECO:0000256" key="2">
    <source>
        <dbReference type="ARBA" id="ARBA00004123"/>
    </source>
</evidence>
<dbReference type="SMART" id="SM01312">
    <property type="entry name" value="RTC4"/>
    <property type="match status" value="1"/>
</dbReference>
<dbReference type="PANTHER" id="PTHR41391:SF1">
    <property type="entry name" value="RESTRICTION OF TELOMERE CAPPING PROTEIN 4"/>
    <property type="match status" value="1"/>
</dbReference>
<comment type="subcellular location">
    <subcellularLocation>
        <location evidence="3">Cytoplasm</location>
    </subcellularLocation>
    <subcellularLocation>
        <location evidence="2">Nucleus</location>
    </subcellularLocation>
</comment>
<dbReference type="Proteomes" id="UP000326565">
    <property type="component" value="Unassembled WGS sequence"/>
</dbReference>
<accession>A0A5N5WXW5</accession>
<comment type="similarity">
    <text evidence="4">Belongs to the RTC4 family.</text>
</comment>
<feature type="compositionally biased region" description="Basic and acidic residues" evidence="8">
    <location>
        <begin position="94"/>
        <end position="108"/>
    </location>
</feature>
<keyword evidence="11" id="KW-1185">Reference proteome</keyword>
<keyword evidence="6" id="KW-0963">Cytoplasm</keyword>
<evidence type="ECO:0000256" key="5">
    <source>
        <dbReference type="ARBA" id="ARBA00015162"/>
    </source>
</evidence>
<evidence type="ECO:0000259" key="9">
    <source>
        <dbReference type="SMART" id="SM01312"/>
    </source>
</evidence>
<feature type="region of interest" description="Disordered" evidence="8">
    <location>
        <begin position="28"/>
        <end position="237"/>
    </location>
</feature>
<dbReference type="InterPro" id="IPR039024">
    <property type="entry name" value="RTC4"/>
</dbReference>
<organism evidence="10 11">
    <name type="scientific">Aspergillus leporis</name>
    <dbReference type="NCBI Taxonomy" id="41062"/>
    <lineage>
        <taxon>Eukaryota</taxon>
        <taxon>Fungi</taxon>
        <taxon>Dikarya</taxon>
        <taxon>Ascomycota</taxon>
        <taxon>Pezizomycotina</taxon>
        <taxon>Eurotiomycetes</taxon>
        <taxon>Eurotiomycetidae</taxon>
        <taxon>Eurotiales</taxon>
        <taxon>Aspergillaceae</taxon>
        <taxon>Aspergillus</taxon>
        <taxon>Aspergillus subgen. Circumdati</taxon>
    </lineage>
</organism>
<dbReference type="GO" id="GO:0005634">
    <property type="term" value="C:nucleus"/>
    <property type="evidence" value="ECO:0007669"/>
    <property type="project" value="UniProtKB-SubCell"/>
</dbReference>
<dbReference type="InterPro" id="IPR028094">
    <property type="entry name" value="RTC4_C"/>
</dbReference>
<proteinExistence type="inferred from homology"/>
<evidence type="ECO:0000256" key="8">
    <source>
        <dbReference type="SAM" id="MobiDB-lite"/>
    </source>
</evidence>
<dbReference type="PANTHER" id="PTHR41391">
    <property type="entry name" value="RESTRICTION OF TELOMERE CAPPING PROTEIN 4"/>
    <property type="match status" value="1"/>
</dbReference>
<reference evidence="10 11" key="1">
    <citation type="submission" date="2019-04" db="EMBL/GenBank/DDBJ databases">
        <title>Friends and foes A comparative genomics study of 23 Aspergillus species from section Flavi.</title>
        <authorList>
            <consortium name="DOE Joint Genome Institute"/>
            <person name="Kjaerbolling I."/>
            <person name="Vesth T."/>
            <person name="Frisvad J.C."/>
            <person name="Nybo J.L."/>
            <person name="Theobald S."/>
            <person name="Kildgaard S."/>
            <person name="Isbrandt T."/>
            <person name="Kuo A."/>
            <person name="Sato A."/>
            <person name="Lyhne E.K."/>
            <person name="Kogle M.E."/>
            <person name="Wiebenga A."/>
            <person name="Kun R.S."/>
            <person name="Lubbers R.J."/>
            <person name="Makela M.R."/>
            <person name="Barry K."/>
            <person name="Chovatia M."/>
            <person name="Clum A."/>
            <person name="Daum C."/>
            <person name="Haridas S."/>
            <person name="He G."/>
            <person name="LaButti K."/>
            <person name="Lipzen A."/>
            <person name="Mondo S."/>
            <person name="Riley R."/>
            <person name="Salamov A."/>
            <person name="Simmons B.A."/>
            <person name="Magnuson J.K."/>
            <person name="Henrissat B."/>
            <person name="Mortensen U.H."/>
            <person name="Larsen T.O."/>
            <person name="Devries R.P."/>
            <person name="Grigoriev I.V."/>
            <person name="Machida M."/>
            <person name="Baker S.E."/>
            <person name="Andersen M.R."/>
        </authorList>
    </citation>
    <scope>NUCLEOTIDE SEQUENCE [LARGE SCALE GENOMIC DNA]</scope>
    <source>
        <strain evidence="10 11">CBS 151.66</strain>
    </source>
</reference>
<name>A0A5N5WXW5_9EURO</name>
<evidence type="ECO:0000256" key="4">
    <source>
        <dbReference type="ARBA" id="ARBA00009461"/>
    </source>
</evidence>
<comment type="function">
    <text evidence="1">May be involved in a process influencing telomere capping.</text>
</comment>
<evidence type="ECO:0000256" key="1">
    <source>
        <dbReference type="ARBA" id="ARBA00002738"/>
    </source>
</evidence>
<feature type="compositionally biased region" description="Polar residues" evidence="8">
    <location>
        <begin position="161"/>
        <end position="183"/>
    </location>
</feature>
<dbReference type="AlphaFoldDB" id="A0A5N5WXW5"/>
<feature type="region of interest" description="Disordered" evidence="8">
    <location>
        <begin position="251"/>
        <end position="289"/>
    </location>
</feature>
<feature type="domain" description="Restriction of telomere capping protein 4 C-terminal" evidence="9">
    <location>
        <begin position="367"/>
        <end position="489"/>
    </location>
</feature>
<evidence type="ECO:0000256" key="6">
    <source>
        <dbReference type="ARBA" id="ARBA00022490"/>
    </source>
</evidence>
<evidence type="ECO:0000256" key="7">
    <source>
        <dbReference type="ARBA" id="ARBA00023242"/>
    </source>
</evidence>
<sequence length="508" mass="56186">MPPVRQKPDSSYASIYLTRGNYHGESLLSTFKSKPVSDPTPKPEPATDDEPISSSDEEENKSNSSLDEEFGNESTPRQSGPTLEEKLGASLRGTENRSETPRSKKVAESPRSQGPSRKRALNVGIITKEENDDNDPFSDIQRSSQAQKRHKGVEYGRRNRSSGVYSRTPSSSMKPLQTDSPPSSGRKPKSAGNSPKAGSSPKNADADAESQKDGFKVPMGIDIENPPAKSQTSTRFRAPPIFPIDIVSSSSFAPSSAREGPIFDIDDGDESPLSSVPSTLSPPSLSDEDTLETKQSLCPWCKEPVDPELLLRFQSQPKQRIREQQRFCDSHKQTRAQEEWHDKGYPIIDWDTFDDRIRVHFDDLENILVPDSQSYYRNILDSTLKSGKAKNFRLTLEGDGLEMISCGYYGTRGAGKMLQALTARFSRKLRRLAVSDHIVKSAGVVGYAQNVLVPELAVRLVKEDMGVNDETARQILRDSIEIGEKLNFALNDKVPVPEDVEGGASKQR</sequence>
<evidence type="ECO:0000313" key="11">
    <source>
        <dbReference type="Proteomes" id="UP000326565"/>
    </source>
</evidence>
<dbReference type="OrthoDB" id="128308at2759"/>
<feature type="compositionally biased region" description="Polar residues" evidence="8">
    <location>
        <begin position="191"/>
        <end position="202"/>
    </location>
</feature>
<keyword evidence="7" id="KW-0539">Nucleus</keyword>
<dbReference type="Pfam" id="PF14474">
    <property type="entry name" value="RTC4"/>
    <property type="match status" value="1"/>
</dbReference>
<dbReference type="EMBL" id="ML732228">
    <property type="protein sequence ID" value="KAB8073393.1"/>
    <property type="molecule type" value="Genomic_DNA"/>
</dbReference>
<dbReference type="GO" id="GO:0005737">
    <property type="term" value="C:cytoplasm"/>
    <property type="evidence" value="ECO:0007669"/>
    <property type="project" value="UniProtKB-SubCell"/>
</dbReference>